<proteinExistence type="predicted"/>
<organism evidence="1 2">
    <name type="scientific">Phytophthora fragariaefolia</name>
    <dbReference type="NCBI Taxonomy" id="1490495"/>
    <lineage>
        <taxon>Eukaryota</taxon>
        <taxon>Sar</taxon>
        <taxon>Stramenopiles</taxon>
        <taxon>Oomycota</taxon>
        <taxon>Peronosporomycetes</taxon>
        <taxon>Peronosporales</taxon>
        <taxon>Peronosporaceae</taxon>
        <taxon>Phytophthora</taxon>
    </lineage>
</organism>
<evidence type="ECO:0000313" key="2">
    <source>
        <dbReference type="Proteomes" id="UP001165121"/>
    </source>
</evidence>
<dbReference type="AlphaFoldDB" id="A0A9W7D235"/>
<accession>A0A9W7D235</accession>
<gene>
    <name evidence="1" type="ORF">Pfra01_002003500</name>
</gene>
<name>A0A9W7D235_9STRA</name>
<dbReference type="EMBL" id="BSXT01002669">
    <property type="protein sequence ID" value="GMF50280.1"/>
    <property type="molecule type" value="Genomic_DNA"/>
</dbReference>
<comment type="caution">
    <text evidence="1">The sequence shown here is derived from an EMBL/GenBank/DDBJ whole genome shotgun (WGS) entry which is preliminary data.</text>
</comment>
<keyword evidence="2" id="KW-1185">Reference proteome</keyword>
<dbReference type="OrthoDB" id="125591at2759"/>
<dbReference type="Proteomes" id="UP001165121">
    <property type="component" value="Unassembled WGS sequence"/>
</dbReference>
<reference evidence="1" key="1">
    <citation type="submission" date="2023-04" db="EMBL/GenBank/DDBJ databases">
        <title>Phytophthora fragariaefolia NBRC 109709.</title>
        <authorList>
            <person name="Ichikawa N."/>
            <person name="Sato H."/>
            <person name="Tonouchi N."/>
        </authorList>
    </citation>
    <scope>NUCLEOTIDE SEQUENCE</scope>
    <source>
        <strain evidence="1">NBRC 109709</strain>
    </source>
</reference>
<evidence type="ECO:0000313" key="1">
    <source>
        <dbReference type="EMBL" id="GMF50280.1"/>
    </source>
</evidence>
<sequence length="73" mass="7761">MVATSAWMMMFGPKEAGGAKWVTPEKELASPIDSSGLTQLAEQTKCLLEAMGFECAAIPSKVALQIWELGDAS</sequence>
<protein>
    <submittedName>
        <fullName evidence="1">Unnamed protein product</fullName>
    </submittedName>
</protein>